<evidence type="ECO:0000256" key="3">
    <source>
        <dbReference type="ARBA" id="ARBA00022833"/>
    </source>
</evidence>
<dbReference type="InterPro" id="IPR007529">
    <property type="entry name" value="Znf_HIT"/>
</dbReference>
<feature type="compositionally biased region" description="Low complexity" evidence="4">
    <location>
        <begin position="1"/>
        <end position="11"/>
    </location>
</feature>
<evidence type="ECO:0000313" key="7">
    <source>
        <dbReference type="Proteomes" id="UP000283530"/>
    </source>
</evidence>
<comment type="caution">
    <text evidence="6">The sequence shown here is derived from an EMBL/GenBank/DDBJ whole genome shotgun (WGS) entry which is preliminary data.</text>
</comment>
<dbReference type="GO" id="GO:0006338">
    <property type="term" value="P:chromatin remodeling"/>
    <property type="evidence" value="ECO:0007669"/>
    <property type="project" value="InterPro"/>
</dbReference>
<sequence>MDDEISSSFRRSSTRTRKVAPKMVAALASSDNRTQAAIARLEALENDNAGVELVEVDDDDEASLDDDDQAYIQKKLSKNTKRKTRQAKALENAKKAPRTFMELLQEANLEALPPHVPSYLRAAVGPPSSSSRRHFCTVCGFTANYTCMRCGMRFCPIVARLYTMTLDV</sequence>
<feature type="domain" description="HIT-type" evidence="5">
    <location>
        <begin position="132"/>
        <end position="155"/>
    </location>
</feature>
<dbReference type="Pfam" id="PF04438">
    <property type="entry name" value="zf-HIT"/>
    <property type="match status" value="1"/>
</dbReference>
<accession>A0A443PN66</accession>
<keyword evidence="3" id="KW-0862">Zinc</keyword>
<dbReference type="Proteomes" id="UP000283530">
    <property type="component" value="Unassembled WGS sequence"/>
</dbReference>
<evidence type="ECO:0000256" key="4">
    <source>
        <dbReference type="SAM" id="MobiDB-lite"/>
    </source>
</evidence>
<dbReference type="GO" id="GO:0005634">
    <property type="term" value="C:nucleus"/>
    <property type="evidence" value="ECO:0007669"/>
    <property type="project" value="UniProtKB-ARBA"/>
</dbReference>
<feature type="region of interest" description="Disordered" evidence="4">
    <location>
        <begin position="1"/>
        <end position="20"/>
    </location>
</feature>
<evidence type="ECO:0000313" key="6">
    <source>
        <dbReference type="EMBL" id="RWR92172.1"/>
    </source>
</evidence>
<gene>
    <name evidence="6" type="ORF">CKAN_02137800</name>
</gene>
<dbReference type="STRING" id="337451.A0A443PN66"/>
<dbReference type="InterPro" id="IPR039723">
    <property type="entry name" value="Vps71/ZNHIT1"/>
</dbReference>
<dbReference type="OrthoDB" id="74807at2759"/>
<evidence type="ECO:0000256" key="2">
    <source>
        <dbReference type="ARBA" id="ARBA00022771"/>
    </source>
</evidence>
<keyword evidence="1" id="KW-0479">Metal-binding</keyword>
<protein>
    <submittedName>
        <fullName evidence="6">SWR1 complex subunit 6</fullName>
    </submittedName>
</protein>
<proteinExistence type="predicted"/>
<dbReference type="PANTHER" id="PTHR13093">
    <property type="entry name" value="ZINC FINGER HIT DOMAIN CONTAINING PROTEIN 1"/>
    <property type="match status" value="1"/>
</dbReference>
<keyword evidence="2" id="KW-0863">Zinc-finger</keyword>
<dbReference type="EMBL" id="QPKB01000009">
    <property type="protein sequence ID" value="RWR92172.1"/>
    <property type="molecule type" value="Genomic_DNA"/>
</dbReference>
<dbReference type="GO" id="GO:0008270">
    <property type="term" value="F:zinc ion binding"/>
    <property type="evidence" value="ECO:0007669"/>
    <property type="project" value="UniProtKB-KW"/>
</dbReference>
<dbReference type="AlphaFoldDB" id="A0A443PN66"/>
<evidence type="ECO:0000259" key="5">
    <source>
        <dbReference type="Pfam" id="PF04438"/>
    </source>
</evidence>
<evidence type="ECO:0000256" key="1">
    <source>
        <dbReference type="ARBA" id="ARBA00022723"/>
    </source>
</evidence>
<keyword evidence="7" id="KW-1185">Reference proteome</keyword>
<reference evidence="6 7" key="1">
    <citation type="journal article" date="2019" name="Nat. Plants">
        <title>Stout camphor tree genome fills gaps in understanding of flowering plant genome evolution.</title>
        <authorList>
            <person name="Chaw S.M."/>
            <person name="Liu Y.C."/>
            <person name="Wu Y.W."/>
            <person name="Wang H.Y."/>
            <person name="Lin C.I."/>
            <person name="Wu C.S."/>
            <person name="Ke H.M."/>
            <person name="Chang L.Y."/>
            <person name="Hsu C.Y."/>
            <person name="Yang H.T."/>
            <person name="Sudianto E."/>
            <person name="Hsu M.H."/>
            <person name="Wu K.P."/>
            <person name="Wang L.N."/>
            <person name="Leebens-Mack J.H."/>
            <person name="Tsai I.J."/>
        </authorList>
    </citation>
    <scope>NUCLEOTIDE SEQUENCE [LARGE SCALE GENOMIC DNA]</scope>
    <source>
        <strain evidence="7">cv. Chaw 1501</strain>
        <tissue evidence="6">Young leaves</tissue>
    </source>
</reference>
<organism evidence="6 7">
    <name type="scientific">Cinnamomum micranthum f. kanehirae</name>
    <dbReference type="NCBI Taxonomy" id="337451"/>
    <lineage>
        <taxon>Eukaryota</taxon>
        <taxon>Viridiplantae</taxon>
        <taxon>Streptophyta</taxon>
        <taxon>Embryophyta</taxon>
        <taxon>Tracheophyta</taxon>
        <taxon>Spermatophyta</taxon>
        <taxon>Magnoliopsida</taxon>
        <taxon>Magnoliidae</taxon>
        <taxon>Laurales</taxon>
        <taxon>Lauraceae</taxon>
        <taxon>Cinnamomum</taxon>
    </lineage>
</organism>
<dbReference type="CDD" id="cd21437">
    <property type="entry name" value="zf-HIT_ZNHIT1_like"/>
    <property type="match status" value="1"/>
</dbReference>
<name>A0A443PN66_9MAGN</name>